<reference evidence="3" key="1">
    <citation type="submission" date="2015-01" db="EMBL/GenBank/DDBJ databases">
        <authorList>
            <person name="Manzoor Shahid"/>
            <person name="Zubair Saima"/>
        </authorList>
    </citation>
    <scope>NUCLEOTIDE SEQUENCE [LARGE SCALE GENOMIC DNA]</scope>
    <source>
        <strain evidence="3">Sp3</strain>
    </source>
</reference>
<keyword evidence="1" id="KW-0472">Membrane</keyword>
<name>A0A0B7MJN6_9FIRM</name>
<feature type="transmembrane region" description="Helical" evidence="1">
    <location>
        <begin position="20"/>
        <end position="38"/>
    </location>
</feature>
<dbReference type="Proteomes" id="UP000046155">
    <property type="component" value="Unassembled WGS sequence"/>
</dbReference>
<organism evidence="2 3">
    <name type="scientific">Syntrophaceticus schinkii</name>
    <dbReference type="NCBI Taxonomy" id="499207"/>
    <lineage>
        <taxon>Bacteria</taxon>
        <taxon>Bacillati</taxon>
        <taxon>Bacillota</taxon>
        <taxon>Clostridia</taxon>
        <taxon>Thermoanaerobacterales</taxon>
        <taxon>Thermoanaerobacterales Family III. Incertae Sedis</taxon>
        <taxon>Syntrophaceticus</taxon>
    </lineage>
</organism>
<dbReference type="AlphaFoldDB" id="A0A0B7MJN6"/>
<gene>
    <name evidence="2" type="ORF">SSCH_180031</name>
</gene>
<evidence type="ECO:0000256" key="1">
    <source>
        <dbReference type="SAM" id="Phobius"/>
    </source>
</evidence>
<sequence>MLKLAKRFFCEEEGQGMAEYGLILALIAVAVIAVLGLMGDGLKDIFNAVKDKLVVPAG</sequence>
<proteinExistence type="predicted"/>
<keyword evidence="3" id="KW-1185">Reference proteome</keyword>
<protein>
    <submittedName>
        <fullName evidence="2">Flp/Fap pilin component</fullName>
    </submittedName>
</protein>
<accession>A0A0B7MJN6</accession>
<keyword evidence="1" id="KW-1133">Transmembrane helix</keyword>
<dbReference type="Pfam" id="PF04964">
    <property type="entry name" value="Flp_Fap"/>
    <property type="match status" value="1"/>
</dbReference>
<evidence type="ECO:0000313" key="3">
    <source>
        <dbReference type="Proteomes" id="UP000046155"/>
    </source>
</evidence>
<keyword evidence="1" id="KW-0812">Transmembrane</keyword>
<dbReference type="EMBL" id="CDRZ01000090">
    <property type="protein sequence ID" value="CEO88383.1"/>
    <property type="molecule type" value="Genomic_DNA"/>
</dbReference>
<dbReference type="InterPro" id="IPR007047">
    <property type="entry name" value="Flp_Fap"/>
</dbReference>
<evidence type="ECO:0000313" key="2">
    <source>
        <dbReference type="EMBL" id="CEO88383.1"/>
    </source>
</evidence>